<proteinExistence type="predicted"/>
<comment type="caution">
    <text evidence="2">The sequence shown here is derived from an EMBL/GenBank/DDBJ whole genome shotgun (WGS) entry which is preliminary data.</text>
</comment>
<evidence type="ECO:0000313" key="3">
    <source>
        <dbReference type="Proteomes" id="UP000188268"/>
    </source>
</evidence>
<dbReference type="Proteomes" id="UP000188268">
    <property type="component" value="Unassembled WGS sequence"/>
</dbReference>
<name>A0A1R3HJL9_COCAP</name>
<sequence>MPPMAKAQAQVQVGFSREIR</sequence>
<feature type="region of interest" description="Disordered" evidence="1">
    <location>
        <begin position="1"/>
        <end position="20"/>
    </location>
</feature>
<accession>A0A1R3HJL9</accession>
<dbReference type="EMBL" id="AWWV01011791">
    <property type="protein sequence ID" value="OMO70556.1"/>
    <property type="molecule type" value="Genomic_DNA"/>
</dbReference>
<evidence type="ECO:0000256" key="1">
    <source>
        <dbReference type="SAM" id="MobiDB-lite"/>
    </source>
</evidence>
<organism evidence="2 3">
    <name type="scientific">Corchorus capsularis</name>
    <name type="common">Jute</name>
    <dbReference type="NCBI Taxonomy" id="210143"/>
    <lineage>
        <taxon>Eukaryota</taxon>
        <taxon>Viridiplantae</taxon>
        <taxon>Streptophyta</taxon>
        <taxon>Embryophyta</taxon>
        <taxon>Tracheophyta</taxon>
        <taxon>Spermatophyta</taxon>
        <taxon>Magnoliopsida</taxon>
        <taxon>eudicotyledons</taxon>
        <taxon>Gunneridae</taxon>
        <taxon>Pentapetalae</taxon>
        <taxon>rosids</taxon>
        <taxon>malvids</taxon>
        <taxon>Malvales</taxon>
        <taxon>Malvaceae</taxon>
        <taxon>Grewioideae</taxon>
        <taxon>Apeibeae</taxon>
        <taxon>Corchorus</taxon>
    </lineage>
</organism>
<evidence type="ECO:0000313" key="2">
    <source>
        <dbReference type="EMBL" id="OMO70556.1"/>
    </source>
</evidence>
<keyword evidence="3" id="KW-1185">Reference proteome</keyword>
<reference evidence="2 3" key="1">
    <citation type="submission" date="2013-09" db="EMBL/GenBank/DDBJ databases">
        <title>Corchorus capsularis genome sequencing.</title>
        <authorList>
            <person name="Alam M."/>
            <person name="Haque M.S."/>
            <person name="Islam M.S."/>
            <person name="Emdad E.M."/>
            <person name="Islam M.M."/>
            <person name="Ahmed B."/>
            <person name="Halim A."/>
            <person name="Hossen Q.M.M."/>
            <person name="Hossain M.Z."/>
            <person name="Ahmed R."/>
            <person name="Khan M.M."/>
            <person name="Islam R."/>
            <person name="Rashid M.M."/>
            <person name="Khan S.A."/>
            <person name="Rahman M.S."/>
            <person name="Alam M."/>
        </authorList>
    </citation>
    <scope>NUCLEOTIDE SEQUENCE [LARGE SCALE GENOMIC DNA]</scope>
    <source>
        <strain evidence="3">cv. CVL-1</strain>
        <tissue evidence="2">Whole seedling</tissue>
    </source>
</reference>
<gene>
    <name evidence="2" type="ORF">CCACVL1_18791</name>
</gene>
<dbReference type="AlphaFoldDB" id="A0A1R3HJL9"/>
<protein>
    <submittedName>
        <fullName evidence="2">Uncharacterized protein</fullName>
    </submittedName>
</protein>